<sequence>MIAVQTETLVGLISGLGGALIGGAASFGGVWLTLSHQKTLAREARLLEIGQAAAEKALNELIALGAFLETVGGNDVVTAHTDERLPYLDTVFGHLKDTDLAVTRIPNRDVRERVTLHLQLANRYRAAGVRHHFAIRWFGELRKDMVDALAAYIRHDALPPVSEQTVEKQTRVARHEERQRRRFEHMHDPVNVDPREEDAASSPS</sequence>
<reference evidence="4" key="1">
    <citation type="journal article" date="2013" name="Genome Biol. Evol.">
        <title>The genome sequence of Streptomyces lividans 66 reveals a novel tRNA-dependent peptide biosynthetic system within a metal-related genomic island.</title>
        <authorList>
            <person name="Cruz-Morales P."/>
            <person name="Vijgenboom E."/>
            <person name="Iruegas-Bocardo F."/>
            <person name="Girard G."/>
            <person name="Yanez-Guerra L.A."/>
            <person name="Ramos-Aboites H.E."/>
            <person name="Pernodet J.L."/>
            <person name="Anne J."/>
            <person name="van Wezel G.P."/>
            <person name="Barona-Gomez F."/>
        </authorList>
    </citation>
    <scope>NUCLEOTIDE SEQUENCE [LARGE SCALE GENOMIC DNA]</scope>
    <source>
        <strain evidence="4">1326</strain>
    </source>
</reference>
<dbReference type="EMBL" id="CM001889">
    <property type="protein sequence ID" value="EOY45588.1"/>
    <property type="molecule type" value="Genomic_DNA"/>
</dbReference>
<name>A0A7U9H9D9_STRLI</name>
<protein>
    <submittedName>
        <fullName evidence="3">Uncharacterized protein</fullName>
    </submittedName>
</protein>
<dbReference type="Proteomes" id="UP000014062">
    <property type="component" value="Chromosome"/>
</dbReference>
<feature type="transmembrane region" description="Helical" evidence="2">
    <location>
        <begin position="12"/>
        <end position="34"/>
    </location>
</feature>
<dbReference type="AlphaFoldDB" id="A0A7U9H9D9"/>
<accession>A0A7U9H9D9</accession>
<dbReference type="RefSeq" id="WP_016325287.1">
    <property type="nucleotide sequence ID" value="NZ_CM001889.1"/>
</dbReference>
<gene>
    <name evidence="3" type="ORF">SLI_0869</name>
</gene>
<keyword evidence="2" id="KW-1133">Transmembrane helix</keyword>
<evidence type="ECO:0000313" key="3">
    <source>
        <dbReference type="EMBL" id="EOY45588.1"/>
    </source>
</evidence>
<evidence type="ECO:0000313" key="4">
    <source>
        <dbReference type="Proteomes" id="UP000014062"/>
    </source>
</evidence>
<feature type="compositionally biased region" description="Basic and acidic residues" evidence="1">
    <location>
        <begin position="165"/>
        <end position="198"/>
    </location>
</feature>
<proteinExistence type="predicted"/>
<evidence type="ECO:0000256" key="2">
    <source>
        <dbReference type="SAM" id="Phobius"/>
    </source>
</evidence>
<keyword evidence="2" id="KW-0812">Transmembrane</keyword>
<keyword evidence="2" id="KW-0472">Membrane</keyword>
<evidence type="ECO:0000256" key="1">
    <source>
        <dbReference type="SAM" id="MobiDB-lite"/>
    </source>
</evidence>
<organism evidence="3 4">
    <name type="scientific">Streptomyces lividans 1326</name>
    <dbReference type="NCBI Taxonomy" id="1200984"/>
    <lineage>
        <taxon>Bacteria</taxon>
        <taxon>Bacillati</taxon>
        <taxon>Actinomycetota</taxon>
        <taxon>Actinomycetes</taxon>
        <taxon>Kitasatosporales</taxon>
        <taxon>Streptomycetaceae</taxon>
        <taxon>Streptomyces</taxon>
    </lineage>
</organism>
<feature type="region of interest" description="Disordered" evidence="1">
    <location>
        <begin position="162"/>
        <end position="204"/>
    </location>
</feature>